<dbReference type="STRING" id="1122244.GCA_000426885_00319"/>
<evidence type="ECO:0000256" key="5">
    <source>
        <dbReference type="RuleBase" id="RU003322"/>
    </source>
</evidence>
<dbReference type="InterPro" id="IPR043129">
    <property type="entry name" value="ATPase_NBD"/>
</dbReference>
<evidence type="ECO:0000313" key="6">
    <source>
        <dbReference type="EMBL" id="STZ09010.1"/>
    </source>
</evidence>
<dbReference type="PANTHER" id="PTHR19375">
    <property type="entry name" value="HEAT SHOCK PROTEIN 70KDA"/>
    <property type="match status" value="1"/>
</dbReference>
<comment type="similarity">
    <text evidence="1 5">Belongs to the heat shock protein 70 family.</text>
</comment>
<dbReference type="FunFam" id="3.30.420.40:FF:000144">
    <property type="entry name" value="Molecular chaperone HscC"/>
    <property type="match status" value="1"/>
</dbReference>
<protein>
    <submittedName>
        <fullName evidence="6">Hsc62</fullName>
    </submittedName>
</protein>
<dbReference type="Proteomes" id="UP000254065">
    <property type="component" value="Unassembled WGS sequence"/>
</dbReference>
<dbReference type="InterPro" id="IPR018181">
    <property type="entry name" value="Heat_shock_70_CS"/>
</dbReference>
<dbReference type="PRINTS" id="PR00301">
    <property type="entry name" value="HEATSHOCK70"/>
</dbReference>
<evidence type="ECO:0000256" key="1">
    <source>
        <dbReference type="ARBA" id="ARBA00007381"/>
    </source>
</evidence>
<evidence type="ECO:0000256" key="4">
    <source>
        <dbReference type="ARBA" id="ARBA00023186"/>
    </source>
</evidence>
<evidence type="ECO:0000256" key="3">
    <source>
        <dbReference type="ARBA" id="ARBA00022840"/>
    </source>
</evidence>
<dbReference type="Gene3D" id="2.60.34.10">
    <property type="entry name" value="Substrate Binding Domain Of DNAk, Chain A, domain 1"/>
    <property type="match status" value="1"/>
</dbReference>
<keyword evidence="2 5" id="KW-0547">Nucleotide-binding</keyword>
<dbReference type="Gene3D" id="3.30.30.30">
    <property type="match status" value="1"/>
</dbReference>
<dbReference type="Pfam" id="PF00012">
    <property type="entry name" value="HSP70"/>
    <property type="match status" value="1"/>
</dbReference>
<keyword evidence="4" id="KW-0143">Chaperone</keyword>
<dbReference type="Gene3D" id="3.30.420.40">
    <property type="match status" value="3"/>
</dbReference>
<reference evidence="6 7" key="1">
    <citation type="submission" date="2018-06" db="EMBL/GenBank/DDBJ databases">
        <authorList>
            <consortium name="Pathogen Informatics"/>
            <person name="Doyle S."/>
        </authorList>
    </citation>
    <scope>NUCLEOTIDE SEQUENCE [LARGE SCALE GENOMIC DNA]</scope>
    <source>
        <strain evidence="6 7">NCTC12877</strain>
    </source>
</reference>
<evidence type="ECO:0000256" key="2">
    <source>
        <dbReference type="ARBA" id="ARBA00022741"/>
    </source>
</evidence>
<dbReference type="InterPro" id="IPR013126">
    <property type="entry name" value="Hsp_70_fam"/>
</dbReference>
<keyword evidence="7" id="KW-1185">Reference proteome</keyword>
<dbReference type="PROSITE" id="PS00329">
    <property type="entry name" value="HSP70_2"/>
    <property type="match status" value="1"/>
</dbReference>
<dbReference type="AlphaFoldDB" id="A0A378R559"/>
<organism evidence="6 7">
    <name type="scientific">Moraxella caprae</name>
    <dbReference type="NCBI Taxonomy" id="90240"/>
    <lineage>
        <taxon>Bacteria</taxon>
        <taxon>Pseudomonadati</taxon>
        <taxon>Pseudomonadota</taxon>
        <taxon>Gammaproteobacteria</taxon>
        <taxon>Moraxellales</taxon>
        <taxon>Moraxellaceae</taxon>
        <taxon>Moraxella</taxon>
    </lineage>
</organism>
<dbReference type="RefSeq" id="WP_084137634.1">
    <property type="nucleotide sequence ID" value="NZ_UGQB01000004.1"/>
</dbReference>
<gene>
    <name evidence="6" type="primary">hscC</name>
    <name evidence="6" type="ORF">NCTC12877_02019</name>
</gene>
<dbReference type="OrthoDB" id="9766019at2"/>
<dbReference type="PROSITE" id="PS00297">
    <property type="entry name" value="HSP70_1"/>
    <property type="match status" value="1"/>
</dbReference>
<name>A0A378R559_9GAMM</name>
<evidence type="ECO:0000313" key="7">
    <source>
        <dbReference type="Proteomes" id="UP000254065"/>
    </source>
</evidence>
<keyword evidence="3 5" id="KW-0067">ATP-binding</keyword>
<dbReference type="GO" id="GO:0005524">
    <property type="term" value="F:ATP binding"/>
    <property type="evidence" value="ECO:0007669"/>
    <property type="project" value="UniProtKB-KW"/>
</dbReference>
<dbReference type="EMBL" id="UGQB01000004">
    <property type="protein sequence ID" value="STZ09010.1"/>
    <property type="molecule type" value="Genomic_DNA"/>
</dbReference>
<dbReference type="InterPro" id="IPR029047">
    <property type="entry name" value="HSP70_peptide-bd_sf"/>
</dbReference>
<dbReference type="SUPFAM" id="SSF53067">
    <property type="entry name" value="Actin-like ATPase domain"/>
    <property type="match status" value="2"/>
</dbReference>
<sequence length="575" mass="63866">MIVSIDLGTTNSLISYFKDGKTTLIPNALGKVLTPSVVSVDDDGRILVGEPAKERLISHPTATASTFKRFMGSQKTYTLATGKHSQKFSPEELSALILKSLKQDAQTHLGHDVTDVVITVPAYFNDHQREATKTSATLAGLNVVRLINEPTAAAMAYGLHEYDDDDERKFLVLDLGGGTFDVTLLELFAGVMEVKASAGDNLLGGEDFTDIIIKDFITHHEKQGTPADFWQRHYALLYNACESAKRTLSTQDSTEIRLTLDEKEYSYTLNDDKFETLCQPLFAKITAPIERTVRDAGLKVRDLDAIVLVGGSTRMPMFKKMIVRLLGRFPTASLNPDEAIGIGASIQAGLIAEDSALDELVLTDVSPYSLGVQTTMQISETERRDGIFAPIIERNTVIPTSRVQNFSPVYNDQTEVRFGIYQGEARLVKDNIKLGEITVKVPHAYKGKATELSIDVRFSYDVNGLLEVDIDAGGNQHNLVIENGAKRLTDTELKASKDKLSALKIHPRDTLESRTLIARAERLYSQRLGHDRDEVGRLIAWFESVLDSQDTDKIRHAQVKFGEFLDNIESREDWR</sequence>
<dbReference type="SUPFAM" id="SSF100920">
    <property type="entry name" value="Heat shock protein 70kD (HSP70), peptide-binding domain"/>
    <property type="match status" value="1"/>
</dbReference>
<dbReference type="FunFam" id="3.90.640.10:FF:000003">
    <property type="entry name" value="Molecular chaperone DnaK"/>
    <property type="match status" value="1"/>
</dbReference>
<dbReference type="GO" id="GO:0140662">
    <property type="term" value="F:ATP-dependent protein folding chaperone"/>
    <property type="evidence" value="ECO:0007669"/>
    <property type="project" value="InterPro"/>
</dbReference>
<accession>A0A378R559</accession>
<proteinExistence type="inferred from homology"/>
<dbReference type="Gene3D" id="3.90.640.10">
    <property type="entry name" value="Actin, Chain A, domain 4"/>
    <property type="match status" value="1"/>
</dbReference>